<reference evidence="1 2" key="1">
    <citation type="submission" date="2021-05" db="EMBL/GenBank/DDBJ databases">
        <title>A Polyphasic approach of four new species of the genus Ohtaekwangia: Ohtaekwangia histidinii sp. nov., Ohtaekwangia cretensis sp. nov., Ohtaekwangia indiensis sp. nov., Ohtaekwangia reichenbachii sp. nov. from diverse environment.</title>
        <authorList>
            <person name="Octaviana S."/>
        </authorList>
    </citation>
    <scope>NUCLEOTIDE SEQUENCE [LARGE SCALE GENOMIC DNA]</scope>
    <source>
        <strain evidence="1 2">PWU20</strain>
    </source>
</reference>
<dbReference type="RefSeq" id="WP_254154731.1">
    <property type="nucleotide sequence ID" value="NZ_JAHESD010000039.1"/>
</dbReference>
<comment type="caution">
    <text evidence="1">The sequence shown here is derived from an EMBL/GenBank/DDBJ whole genome shotgun (WGS) entry which is preliminary data.</text>
</comment>
<accession>A0ABS5VTM3</accession>
<name>A0ABS5VTM3_9BACT</name>
<proteinExistence type="predicted"/>
<evidence type="ECO:0000313" key="1">
    <source>
        <dbReference type="EMBL" id="MBT1704772.1"/>
    </source>
</evidence>
<dbReference type="Proteomes" id="UP000772618">
    <property type="component" value="Unassembled WGS sequence"/>
</dbReference>
<sequence length="181" mass="20722">MKRIVSILLILLLLFNGLGFYGLIIGLQYRHQQNLLQSFDNGSYDKHLTTLIKIPIAIPYAGEQQSYQRVDGSFEHRGEFYKLIKQKLSHDTLYVVCIKDKNTKRINHALKDYAKTLTDNNPSQHKHGGKLSINFLKDYCTTTFTIRPAADAWMRTVSNFLTTGSLIPSYFCSIVHPPERG</sequence>
<organism evidence="1 2">
    <name type="scientific">Chryseosolibacter indicus</name>
    <dbReference type="NCBI Taxonomy" id="2782351"/>
    <lineage>
        <taxon>Bacteria</taxon>
        <taxon>Pseudomonadati</taxon>
        <taxon>Bacteroidota</taxon>
        <taxon>Cytophagia</taxon>
        <taxon>Cytophagales</taxon>
        <taxon>Chryseotaleaceae</taxon>
        <taxon>Chryseosolibacter</taxon>
    </lineage>
</organism>
<keyword evidence="2" id="KW-1185">Reference proteome</keyword>
<protein>
    <submittedName>
        <fullName evidence="1">Uncharacterized protein</fullName>
    </submittedName>
</protein>
<evidence type="ECO:0000313" key="2">
    <source>
        <dbReference type="Proteomes" id="UP000772618"/>
    </source>
</evidence>
<dbReference type="EMBL" id="JAHESD010000039">
    <property type="protein sequence ID" value="MBT1704772.1"/>
    <property type="molecule type" value="Genomic_DNA"/>
</dbReference>
<gene>
    <name evidence="1" type="ORF">KK060_15865</name>
</gene>